<comment type="caution">
    <text evidence="4">The sequence shown here is derived from an EMBL/GenBank/DDBJ whole genome shotgun (WGS) entry which is preliminary data.</text>
</comment>
<feature type="repeat" description="MBT" evidence="2">
    <location>
        <begin position="375"/>
        <end position="472"/>
    </location>
</feature>
<name>A0A1D2NDX4_ORCCI</name>
<feature type="region of interest" description="Disordered" evidence="3">
    <location>
        <begin position="470"/>
        <end position="494"/>
    </location>
</feature>
<dbReference type="InterPro" id="IPR050548">
    <property type="entry name" value="PcG_chromatin_remod_factors"/>
</dbReference>
<dbReference type="Proteomes" id="UP000094527">
    <property type="component" value="Unassembled WGS sequence"/>
</dbReference>
<dbReference type="CDD" id="cd20098">
    <property type="entry name" value="MBT_dSfmbt-like_rpt2"/>
    <property type="match status" value="1"/>
</dbReference>
<dbReference type="SMART" id="SM00561">
    <property type="entry name" value="MBT"/>
    <property type="match status" value="3"/>
</dbReference>
<proteinExistence type="predicted"/>
<dbReference type="OrthoDB" id="5800688at2759"/>
<evidence type="ECO:0000256" key="3">
    <source>
        <dbReference type="SAM" id="MobiDB-lite"/>
    </source>
</evidence>
<dbReference type="PANTHER" id="PTHR12247:SF131">
    <property type="entry name" value="LD05287P"/>
    <property type="match status" value="1"/>
</dbReference>
<accession>A0A1D2NDX4</accession>
<dbReference type="AlphaFoldDB" id="A0A1D2NDX4"/>
<evidence type="ECO:0000256" key="2">
    <source>
        <dbReference type="PROSITE-ProRule" id="PRU00459"/>
    </source>
</evidence>
<dbReference type="Gene3D" id="2.30.30.140">
    <property type="match status" value="4"/>
</dbReference>
<dbReference type="STRING" id="48709.A0A1D2NDX4"/>
<dbReference type="InterPro" id="IPR004092">
    <property type="entry name" value="Mbt"/>
</dbReference>
<keyword evidence="5" id="KW-1185">Reference proteome</keyword>
<gene>
    <name evidence="4" type="ORF">Ocin01_03252</name>
</gene>
<dbReference type="PANTHER" id="PTHR12247">
    <property type="entry name" value="POLYCOMB GROUP PROTEIN"/>
    <property type="match status" value="1"/>
</dbReference>
<evidence type="ECO:0000313" key="4">
    <source>
        <dbReference type="EMBL" id="ODN03453.1"/>
    </source>
</evidence>
<dbReference type="Pfam" id="PF02820">
    <property type="entry name" value="MBT"/>
    <property type="match status" value="3"/>
</dbReference>
<feature type="compositionally biased region" description="Polar residues" evidence="3">
    <location>
        <begin position="473"/>
        <end position="494"/>
    </location>
</feature>
<dbReference type="GO" id="GO:0042393">
    <property type="term" value="F:histone binding"/>
    <property type="evidence" value="ECO:0007669"/>
    <property type="project" value="TreeGrafter"/>
</dbReference>
<protein>
    <submittedName>
        <fullName evidence="4">Lethal(3)malignant brain tumor-like protein 2</fullName>
    </submittedName>
</protein>
<feature type="repeat" description="MBT" evidence="2">
    <location>
        <begin position="293"/>
        <end position="365"/>
    </location>
</feature>
<dbReference type="GO" id="GO:0045892">
    <property type="term" value="P:negative regulation of DNA-templated transcription"/>
    <property type="evidence" value="ECO:0007669"/>
    <property type="project" value="TreeGrafter"/>
</dbReference>
<organism evidence="4 5">
    <name type="scientific">Orchesella cincta</name>
    <name type="common">Springtail</name>
    <name type="synonym">Podura cincta</name>
    <dbReference type="NCBI Taxonomy" id="48709"/>
    <lineage>
        <taxon>Eukaryota</taxon>
        <taxon>Metazoa</taxon>
        <taxon>Ecdysozoa</taxon>
        <taxon>Arthropoda</taxon>
        <taxon>Hexapoda</taxon>
        <taxon>Collembola</taxon>
        <taxon>Entomobryomorpha</taxon>
        <taxon>Entomobryoidea</taxon>
        <taxon>Orchesellidae</taxon>
        <taxon>Orchesellinae</taxon>
        <taxon>Orchesella</taxon>
    </lineage>
</organism>
<dbReference type="OMA" id="GLPFRWF"/>
<dbReference type="PROSITE" id="PS51079">
    <property type="entry name" value="MBT"/>
    <property type="match status" value="3"/>
</dbReference>
<evidence type="ECO:0000256" key="1">
    <source>
        <dbReference type="ARBA" id="ARBA00022737"/>
    </source>
</evidence>
<dbReference type="GO" id="GO:0003682">
    <property type="term" value="F:chromatin binding"/>
    <property type="evidence" value="ECO:0007669"/>
    <property type="project" value="TreeGrafter"/>
</dbReference>
<reference evidence="4 5" key="1">
    <citation type="journal article" date="2016" name="Genome Biol. Evol.">
        <title>Gene Family Evolution Reflects Adaptation to Soil Environmental Stressors in the Genome of the Collembolan Orchesella cincta.</title>
        <authorList>
            <person name="Faddeeva-Vakhrusheva A."/>
            <person name="Derks M.F."/>
            <person name="Anvar S.Y."/>
            <person name="Agamennone V."/>
            <person name="Suring W."/>
            <person name="Smit S."/>
            <person name="van Straalen N.M."/>
            <person name="Roelofs D."/>
        </authorList>
    </citation>
    <scope>NUCLEOTIDE SEQUENCE [LARGE SCALE GENOMIC DNA]</scope>
    <source>
        <tissue evidence="4">Mixed pool</tissue>
    </source>
</reference>
<dbReference type="SUPFAM" id="SSF63748">
    <property type="entry name" value="Tudor/PWWP/MBT"/>
    <property type="match status" value="3"/>
</dbReference>
<dbReference type="CDD" id="cd20097">
    <property type="entry name" value="MBT_dSfmbt-like_rpt1"/>
    <property type="match status" value="1"/>
</dbReference>
<feature type="repeat" description="MBT" evidence="2">
    <location>
        <begin position="158"/>
        <end position="263"/>
    </location>
</feature>
<dbReference type="EMBL" id="LJIJ01000073">
    <property type="protein sequence ID" value="ODN03453.1"/>
    <property type="molecule type" value="Genomic_DNA"/>
</dbReference>
<dbReference type="CDD" id="cd20100">
    <property type="entry name" value="MBT_dSfmbt-like_rpt4"/>
    <property type="match status" value="1"/>
</dbReference>
<sequence length="494" mass="55858">MANRNSTNNNSGNNGGKALPVVETITSYDWRHYLKSHPLCKGVPPWCFEHVPLHKEWQHIGVKGYKIEVALTNEELPKYCDVQDENAVFWIANAVKYCGFMAKVVYDGSEHIPKTSRDQLSSRWINFVNEAKRVGYTTMHSYSIMPPKCMETDKLEDFDWRDYIFNKLVQKHSIPTIVTINGELSAKYKSELVVGQAVEVLDRACISRMRLGEVNQLVGGRVHVRYWDSKTEVGKADFVCHERSPTIFPCGWSRTVGQEISAPTAYHSPILKDSTLQYLINYDNLPKISISEGMKLESVDPLNPGVISAATVKKVLKHGYFMATIDGQHSGVEKRKIAAFCYHLTSPLIFPCGYSEKRGIELSLPKDYKGDPSKFAWDKYLEQTKSEALPIRGLRRDDTNSHGVKSGMKLEAVDIMEPHLMCVATVTRVIGRLLKVSFDGWGEEYDQWMDVKSPDLFPMGWCEVNRYPLQHPPGTSKQPASTIIVSNGHNNNGH</sequence>
<dbReference type="GO" id="GO:0005634">
    <property type="term" value="C:nucleus"/>
    <property type="evidence" value="ECO:0007669"/>
    <property type="project" value="InterPro"/>
</dbReference>
<evidence type="ECO:0000313" key="5">
    <source>
        <dbReference type="Proteomes" id="UP000094527"/>
    </source>
</evidence>
<keyword evidence="1" id="KW-0677">Repeat</keyword>